<gene>
    <name evidence="1" type="ORF">C6T65_30970</name>
</gene>
<organism evidence="1 2">
    <name type="scientific">Burkholderia vietnamiensis</name>
    <dbReference type="NCBI Taxonomy" id="60552"/>
    <lineage>
        <taxon>Bacteria</taxon>
        <taxon>Pseudomonadati</taxon>
        <taxon>Pseudomonadota</taxon>
        <taxon>Betaproteobacteria</taxon>
        <taxon>Burkholderiales</taxon>
        <taxon>Burkholderiaceae</taxon>
        <taxon>Burkholderia</taxon>
        <taxon>Burkholderia cepacia complex</taxon>
    </lineage>
</organism>
<protein>
    <recommendedName>
        <fullName evidence="3">DUF4376 domain-containing protein</fullName>
    </recommendedName>
</protein>
<sequence>MRASAPAEYRKINMNQTCIIAIRDSNIDVAAEAYKEGAFFAEVDWQAARKDTPVPALAMPVAPGYSSMADHCQTAWDFIRRHVCPEWDHADAKGAFFVGYEDRATELANAGEAGYETLAEAGTVADTDGWVLQSEPWVDKAEADDKMLRALRAVRLGAAAWRTRAEATGAAGDRYRAEEAELLAEFAIGDVLAAC</sequence>
<evidence type="ECO:0000313" key="2">
    <source>
        <dbReference type="Proteomes" id="UP000237632"/>
    </source>
</evidence>
<evidence type="ECO:0000313" key="1">
    <source>
        <dbReference type="EMBL" id="PRH38551.1"/>
    </source>
</evidence>
<comment type="caution">
    <text evidence="1">The sequence shown here is derived from an EMBL/GenBank/DDBJ whole genome shotgun (WGS) entry which is preliminary data.</text>
</comment>
<accession>A0AA44XUC5</accession>
<reference evidence="1 2" key="1">
    <citation type="submission" date="2018-03" db="EMBL/GenBank/DDBJ databases">
        <authorList>
            <person name="Nguyen K."/>
            <person name="Fouts D."/>
            <person name="Sutton G."/>
        </authorList>
    </citation>
    <scope>NUCLEOTIDE SEQUENCE [LARGE SCALE GENOMIC DNA]</scope>
    <source>
        <strain evidence="1 2">AU3578</strain>
    </source>
</reference>
<proteinExistence type="predicted"/>
<dbReference type="EMBL" id="PVHK01000236">
    <property type="protein sequence ID" value="PRH38551.1"/>
    <property type="molecule type" value="Genomic_DNA"/>
</dbReference>
<evidence type="ECO:0008006" key="3">
    <source>
        <dbReference type="Google" id="ProtNLM"/>
    </source>
</evidence>
<name>A0AA44XUC5_BURVI</name>
<dbReference type="Proteomes" id="UP000237632">
    <property type="component" value="Unassembled WGS sequence"/>
</dbReference>
<dbReference type="AlphaFoldDB" id="A0AA44XUC5"/>